<accession>A0A9N8DNE9</accession>
<protein>
    <submittedName>
        <fullName evidence="7">Shock factor protein 4</fullName>
    </submittedName>
</protein>
<evidence type="ECO:0000256" key="1">
    <source>
        <dbReference type="ARBA" id="ARBA00004123"/>
    </source>
</evidence>
<comment type="caution">
    <text evidence="7">The sequence shown here is derived from an EMBL/GenBank/DDBJ whole genome shotgun (WGS) entry which is preliminary data.</text>
</comment>
<dbReference type="SMART" id="SM00415">
    <property type="entry name" value="HSF"/>
    <property type="match status" value="1"/>
</dbReference>
<dbReference type="InterPro" id="IPR036390">
    <property type="entry name" value="WH_DNA-bd_sf"/>
</dbReference>
<dbReference type="InterPro" id="IPR000232">
    <property type="entry name" value="HSF_DNA-bd"/>
</dbReference>
<dbReference type="FunFam" id="1.10.10.10:FF:000479">
    <property type="entry name" value="Predicted protein"/>
    <property type="match status" value="1"/>
</dbReference>
<keyword evidence="2" id="KW-0238">DNA-binding</keyword>
<dbReference type="AlphaFoldDB" id="A0A9N8DNE9"/>
<feature type="compositionally biased region" description="Low complexity" evidence="5">
    <location>
        <begin position="318"/>
        <end position="335"/>
    </location>
</feature>
<evidence type="ECO:0000313" key="8">
    <source>
        <dbReference type="Proteomes" id="UP001153069"/>
    </source>
</evidence>
<dbReference type="SUPFAM" id="SSF46785">
    <property type="entry name" value="Winged helix' DNA-binding domain"/>
    <property type="match status" value="1"/>
</dbReference>
<dbReference type="GO" id="GO:0043565">
    <property type="term" value="F:sequence-specific DNA binding"/>
    <property type="evidence" value="ECO:0007669"/>
    <property type="project" value="InterPro"/>
</dbReference>
<evidence type="ECO:0000256" key="5">
    <source>
        <dbReference type="SAM" id="MobiDB-lite"/>
    </source>
</evidence>
<dbReference type="Proteomes" id="UP001153069">
    <property type="component" value="Unassembled WGS sequence"/>
</dbReference>
<dbReference type="Pfam" id="PF00447">
    <property type="entry name" value="HSF_DNA-bind"/>
    <property type="match status" value="1"/>
</dbReference>
<name>A0A9N8DNE9_9STRA</name>
<proteinExistence type="inferred from homology"/>
<dbReference type="OrthoDB" id="60033at2759"/>
<evidence type="ECO:0000256" key="2">
    <source>
        <dbReference type="ARBA" id="ARBA00023125"/>
    </source>
</evidence>
<evidence type="ECO:0000256" key="3">
    <source>
        <dbReference type="ARBA" id="ARBA00023242"/>
    </source>
</evidence>
<keyword evidence="3" id="KW-0539">Nucleus</keyword>
<dbReference type="PANTHER" id="PTHR10015">
    <property type="entry name" value="HEAT SHOCK TRANSCRIPTION FACTOR"/>
    <property type="match status" value="1"/>
</dbReference>
<comment type="similarity">
    <text evidence="4">Belongs to the HSF family.</text>
</comment>
<evidence type="ECO:0000256" key="4">
    <source>
        <dbReference type="RuleBase" id="RU004020"/>
    </source>
</evidence>
<gene>
    <name evidence="7" type="ORF">SEMRO_234_G094550.1</name>
</gene>
<reference evidence="7" key="1">
    <citation type="submission" date="2020-06" db="EMBL/GenBank/DDBJ databases">
        <authorList>
            <consortium name="Plant Systems Biology data submission"/>
        </authorList>
    </citation>
    <scope>NUCLEOTIDE SEQUENCE</scope>
    <source>
        <strain evidence="7">D6</strain>
    </source>
</reference>
<dbReference type="GO" id="GO:0005634">
    <property type="term" value="C:nucleus"/>
    <property type="evidence" value="ECO:0007669"/>
    <property type="project" value="UniProtKB-SubCell"/>
</dbReference>
<feature type="domain" description="HSF-type DNA-binding" evidence="6">
    <location>
        <begin position="23"/>
        <end position="132"/>
    </location>
</feature>
<dbReference type="InterPro" id="IPR036388">
    <property type="entry name" value="WH-like_DNA-bd_sf"/>
</dbReference>
<feature type="region of interest" description="Disordered" evidence="5">
    <location>
        <begin position="121"/>
        <end position="170"/>
    </location>
</feature>
<evidence type="ECO:0000313" key="7">
    <source>
        <dbReference type="EMBL" id="CAB9505536.1"/>
    </source>
</evidence>
<feature type="compositionally biased region" description="Polar residues" evidence="5">
    <location>
        <begin position="411"/>
        <end position="450"/>
    </location>
</feature>
<organism evidence="7 8">
    <name type="scientific">Seminavis robusta</name>
    <dbReference type="NCBI Taxonomy" id="568900"/>
    <lineage>
        <taxon>Eukaryota</taxon>
        <taxon>Sar</taxon>
        <taxon>Stramenopiles</taxon>
        <taxon>Ochrophyta</taxon>
        <taxon>Bacillariophyta</taxon>
        <taxon>Bacillariophyceae</taxon>
        <taxon>Bacillariophycidae</taxon>
        <taxon>Naviculales</taxon>
        <taxon>Naviculaceae</taxon>
        <taxon>Seminavis</taxon>
    </lineage>
</organism>
<dbReference type="Gene3D" id="1.10.10.10">
    <property type="entry name" value="Winged helix-like DNA-binding domain superfamily/Winged helix DNA-binding domain"/>
    <property type="match status" value="1"/>
</dbReference>
<evidence type="ECO:0000259" key="6">
    <source>
        <dbReference type="SMART" id="SM00415"/>
    </source>
</evidence>
<dbReference type="PANTHER" id="PTHR10015:SF206">
    <property type="entry name" value="HSF-TYPE DNA-BINDING DOMAIN-CONTAINING PROTEIN"/>
    <property type="match status" value="1"/>
</dbReference>
<dbReference type="EMBL" id="CAICTM010000233">
    <property type="protein sequence ID" value="CAB9505536.1"/>
    <property type="molecule type" value="Genomic_DNA"/>
</dbReference>
<keyword evidence="8" id="KW-1185">Reference proteome</keyword>
<feature type="region of interest" description="Disordered" evidence="5">
    <location>
        <begin position="381"/>
        <end position="450"/>
    </location>
</feature>
<sequence>MMMMSDNDFQAKIRALLPANPDPNASFPMMLYKMLADIEELAQKHPEMKRLRKIVRWLDHGMAFKVYDRKRFISIVMPTWFIRLKHTSWIRQLNLYGFDRIQEGPDKGAIYHEKFLRGQPDLARGMEKPKRQKVPKAASSDQKPHLKAQFSGGKQQAGQKKDATVASPASAPSLLDLRDPQLQGQGPAPAGLHGYLASCGVTFGQSGAGHQTMQFPIASVVTTPGGIPALLVPLAAAPNAAGMFSAPTSYMMGHHQALAPGRDQFVSAPSPSMQYPFAMTSAGNTLPVSSAMLPHPPQNNVARSASINMSEQTPPVPAAAAASNNNNTESTNDNSQFNLQFPHFSSDFQSLLQEPLFQPQENDQIGLDINMASENFFDMEPMPFSQEPLAGEPMPLSLQGGEEKQGEPLLSFSQVQEPTQGDNSQGQEPSQQSNSFQPEGGFSESTFNPF</sequence>
<feature type="region of interest" description="Disordered" evidence="5">
    <location>
        <begin position="310"/>
        <end position="340"/>
    </location>
</feature>
<comment type="subcellular location">
    <subcellularLocation>
        <location evidence="1">Nucleus</location>
    </subcellularLocation>
</comment>
<dbReference type="GO" id="GO:0003700">
    <property type="term" value="F:DNA-binding transcription factor activity"/>
    <property type="evidence" value="ECO:0007669"/>
    <property type="project" value="InterPro"/>
</dbReference>